<dbReference type="GO" id="GO:0005783">
    <property type="term" value="C:endoplasmic reticulum"/>
    <property type="evidence" value="ECO:0007669"/>
    <property type="project" value="TreeGrafter"/>
</dbReference>
<dbReference type="SUPFAM" id="SSF48225">
    <property type="entry name" value="Seven-hairpin glycosidases"/>
    <property type="match status" value="1"/>
</dbReference>
<dbReference type="GO" id="GO:0005509">
    <property type="term" value="F:calcium ion binding"/>
    <property type="evidence" value="ECO:0007669"/>
    <property type="project" value="InterPro"/>
</dbReference>
<dbReference type="InterPro" id="IPR036026">
    <property type="entry name" value="Seven-hairpin_glycosidases"/>
</dbReference>
<keyword evidence="11" id="KW-1185">Reference proteome</keyword>
<dbReference type="InterPro" id="IPR012341">
    <property type="entry name" value="6hp_glycosidase-like_sf"/>
</dbReference>
<dbReference type="InterPro" id="IPR050749">
    <property type="entry name" value="Glycosyl_Hydrolase_47"/>
</dbReference>
<evidence type="ECO:0000256" key="1">
    <source>
        <dbReference type="ARBA" id="ARBA00001913"/>
    </source>
</evidence>
<keyword evidence="7" id="KW-0479">Metal-binding</keyword>
<reference evidence="10 11" key="1">
    <citation type="submission" date="2024-03" db="EMBL/GenBank/DDBJ databases">
        <title>Complete genome sequence of the green alga Chloropicon roscoffensis RCC1871.</title>
        <authorList>
            <person name="Lemieux C."/>
            <person name="Pombert J.-F."/>
            <person name="Otis C."/>
            <person name="Turmel M."/>
        </authorList>
    </citation>
    <scope>NUCLEOTIDE SEQUENCE [LARGE SCALE GENOMIC DNA]</scope>
    <source>
        <strain evidence="10 11">RCC1871</strain>
    </source>
</reference>
<feature type="binding site" evidence="7">
    <location>
        <position position="546"/>
    </location>
    <ligand>
        <name>Ca(2+)</name>
        <dbReference type="ChEBI" id="CHEBI:29108"/>
    </ligand>
</feature>
<accession>A0AAX4P2Z5</accession>
<evidence type="ECO:0000256" key="8">
    <source>
        <dbReference type="PIRSR" id="PIRSR601382-3"/>
    </source>
</evidence>
<sequence length="554" mass="63118">MFRRRTFVECMPLSAGTTFALLLFGGLAFFFASFVTLSSARYTAPRRQLLETRAVRPGYGPAYDAEVAARARGGSVKNDDLSERRRAAVREAMRHSWQGYKKYAYGEDELEPITRTGSNAFGHLGATAIDAIDTLWLMGLEKEYLEARELVADFPKRMMEASPLSTFECTIRVLGGFMSTYYLTGDELYLNNARELGDRLLFAYSRKGVGMPSGSVSLNEGYESYWHVNEDFESHLLAEFGTTQLEFYALSKETGDMKYAKASAKPLEAVHGMYPNSFLLPTSFNNLGEIIPPMRYTMGARADSYYEYLLKAWVQAGSHRDEMVHDTGRRWEGAMDATIKELVHRRGGVTSLVEMEGMNVFAKDFLHPRPSGSLQMDHLIKRMRMDHLSCFVPGMLALGAQKAKHLLHVEKSLQYMEVAEELMETCYSMYRTPTGLAGENYSVLFDRIQVADKRNFLRPETVESLMILYRATGNNKYREWGWEIFQAFEKHCKVEAGYSGVTDVTRPSAELDNKMQSWFLAETLKYLYLLFSPSDVLSLDEWVFNTEAHPMIIW</sequence>
<evidence type="ECO:0000256" key="4">
    <source>
        <dbReference type="ARBA" id="ARBA00022801"/>
    </source>
</evidence>
<dbReference type="EMBL" id="CP151503">
    <property type="protein sequence ID" value="WZN60503.1"/>
    <property type="molecule type" value="Genomic_DNA"/>
</dbReference>
<keyword evidence="5 8" id="KW-1015">Disulfide bond</keyword>
<evidence type="ECO:0000256" key="5">
    <source>
        <dbReference type="ARBA" id="ARBA00023157"/>
    </source>
</evidence>
<dbReference type="AlphaFoldDB" id="A0AAX4P2Z5"/>
<name>A0AAX4P2Z5_9CHLO</name>
<dbReference type="Proteomes" id="UP001472866">
    <property type="component" value="Chromosome 03"/>
</dbReference>
<gene>
    <name evidence="10" type="ORF">HKI87_03g20370</name>
</gene>
<dbReference type="Pfam" id="PF01532">
    <property type="entry name" value="Glyco_hydro_47"/>
    <property type="match status" value="1"/>
</dbReference>
<comment type="similarity">
    <text evidence="3 9">Belongs to the glycosyl hydrolase 47 family.</text>
</comment>
<evidence type="ECO:0000256" key="9">
    <source>
        <dbReference type="RuleBase" id="RU361193"/>
    </source>
</evidence>
<keyword evidence="4 9" id="KW-0378">Hydrolase</keyword>
<evidence type="ECO:0000256" key="3">
    <source>
        <dbReference type="ARBA" id="ARBA00007658"/>
    </source>
</evidence>
<evidence type="ECO:0000313" key="10">
    <source>
        <dbReference type="EMBL" id="WZN60503.1"/>
    </source>
</evidence>
<dbReference type="GO" id="GO:0004571">
    <property type="term" value="F:mannosyl-oligosaccharide 1,2-alpha-mannosidase activity"/>
    <property type="evidence" value="ECO:0007669"/>
    <property type="project" value="InterPro"/>
</dbReference>
<feature type="active site" evidence="6">
    <location>
        <position position="303"/>
    </location>
</feature>
<keyword evidence="7" id="KW-0106">Calcium</keyword>
<proteinExistence type="inferred from homology"/>
<feature type="disulfide bond" evidence="8">
    <location>
        <begin position="390"/>
        <end position="426"/>
    </location>
</feature>
<organism evidence="10 11">
    <name type="scientific">Chloropicon roscoffensis</name>
    <dbReference type="NCBI Taxonomy" id="1461544"/>
    <lineage>
        <taxon>Eukaryota</taxon>
        <taxon>Viridiplantae</taxon>
        <taxon>Chlorophyta</taxon>
        <taxon>Chloropicophyceae</taxon>
        <taxon>Chloropicales</taxon>
        <taxon>Chloropicaceae</taxon>
        <taxon>Chloropicon</taxon>
    </lineage>
</organism>
<evidence type="ECO:0000256" key="6">
    <source>
        <dbReference type="PIRSR" id="PIRSR601382-1"/>
    </source>
</evidence>
<protein>
    <recommendedName>
        <fullName evidence="9">alpha-1,2-Mannosidase</fullName>
        <ecNumber evidence="9">3.2.1.-</ecNumber>
    </recommendedName>
</protein>
<feature type="active site" evidence="6">
    <location>
        <position position="460"/>
    </location>
</feature>
<evidence type="ECO:0000313" key="11">
    <source>
        <dbReference type="Proteomes" id="UP001472866"/>
    </source>
</evidence>
<evidence type="ECO:0000256" key="7">
    <source>
        <dbReference type="PIRSR" id="PIRSR601382-2"/>
    </source>
</evidence>
<dbReference type="Gene3D" id="1.50.10.10">
    <property type="match status" value="1"/>
</dbReference>
<comment type="cofactor">
    <cofactor evidence="1 7">
        <name>Ca(2+)</name>
        <dbReference type="ChEBI" id="CHEBI:29108"/>
    </cofactor>
</comment>
<dbReference type="GO" id="GO:0000139">
    <property type="term" value="C:Golgi membrane"/>
    <property type="evidence" value="ECO:0007669"/>
    <property type="project" value="TreeGrafter"/>
</dbReference>
<evidence type="ECO:0000256" key="2">
    <source>
        <dbReference type="ARBA" id="ARBA00004922"/>
    </source>
</evidence>
<dbReference type="PRINTS" id="PR00747">
    <property type="entry name" value="GLYHDRLASE47"/>
</dbReference>
<dbReference type="GO" id="GO:0005975">
    <property type="term" value="P:carbohydrate metabolic process"/>
    <property type="evidence" value="ECO:0007669"/>
    <property type="project" value="InterPro"/>
</dbReference>
<dbReference type="PANTHER" id="PTHR11742:SF6">
    <property type="entry name" value="MANNOSYL-OLIGOSACCHARIDE ALPHA-1,2-MANNOSIDASE IA-RELATED"/>
    <property type="match status" value="1"/>
</dbReference>
<comment type="pathway">
    <text evidence="2">Protein modification; protein glycosylation.</text>
</comment>
<dbReference type="InterPro" id="IPR001382">
    <property type="entry name" value="Glyco_hydro_47"/>
</dbReference>
<feature type="active site" description="Proton donor" evidence="6">
    <location>
        <position position="168"/>
    </location>
</feature>
<dbReference type="PANTHER" id="PTHR11742">
    <property type="entry name" value="MANNOSYL-OLIGOSACCHARIDE ALPHA-1,2-MANNOSIDASE-RELATED"/>
    <property type="match status" value="1"/>
</dbReference>
<keyword evidence="9" id="KW-0326">Glycosidase</keyword>
<dbReference type="EC" id="3.2.1.-" evidence="9"/>
<feature type="active site" description="Proton donor" evidence="6">
    <location>
        <position position="439"/>
    </location>
</feature>